<feature type="binding site" evidence="14">
    <location>
        <position position="416"/>
    </location>
    <ligand>
        <name>Mg(2+)</name>
        <dbReference type="ChEBI" id="CHEBI:18420"/>
        <label>1</label>
    </ligand>
</feature>
<dbReference type="EC" id="2.7.7.-" evidence="13"/>
<feature type="compositionally biased region" description="Basic and acidic residues" evidence="15">
    <location>
        <begin position="700"/>
        <end position="715"/>
    </location>
</feature>
<keyword evidence="4 13" id="KW-0237">DNA synthesis</keyword>
<name>A0AA39KRJ5_9HYME</name>
<dbReference type="AlphaFoldDB" id="A0AA39KRJ5"/>
<dbReference type="PANTHER" id="PTHR45990">
    <property type="entry name" value="DNA REPAIR PROTEIN REV1"/>
    <property type="match status" value="1"/>
</dbReference>
<dbReference type="Gene3D" id="6.10.250.1490">
    <property type="match status" value="1"/>
</dbReference>
<keyword evidence="19" id="KW-1185">Reference proteome</keyword>
<accession>A0AA39KRJ5</accession>
<protein>
    <recommendedName>
        <fullName evidence="3 13">DNA repair protein REV1</fullName>
        <ecNumber evidence="13">2.7.7.-</ecNumber>
    </recommendedName>
</protein>
<comment type="caution">
    <text evidence="18">The sequence shown here is derived from an EMBL/GenBank/DDBJ whole genome shotgun (WGS) entry which is preliminary data.</text>
</comment>
<dbReference type="Proteomes" id="UP001168990">
    <property type="component" value="Unassembled WGS sequence"/>
</dbReference>
<keyword evidence="11 13" id="KW-0234">DNA repair</keyword>
<dbReference type="Gene3D" id="3.40.50.10190">
    <property type="entry name" value="BRCT domain"/>
    <property type="match status" value="1"/>
</dbReference>
<evidence type="ECO:0000256" key="11">
    <source>
        <dbReference type="ARBA" id="ARBA00023204"/>
    </source>
</evidence>
<evidence type="ECO:0000256" key="4">
    <source>
        <dbReference type="ARBA" id="ARBA00022634"/>
    </source>
</evidence>
<comment type="function">
    <text evidence="13">Deoxycytidyl transferase involved in DNA repair. Transfers a dCMP residue from dCTP to the 3'-end of a DNA primer in a template-dependent reaction. May assist in the first step in the bypass of abasic lesions by the insertion of a nucleotide opposite the lesion. Required for normal induction of mutations by physical and chemical agents.</text>
</comment>
<dbReference type="GO" id="GO:0042276">
    <property type="term" value="P:error-prone translesion synthesis"/>
    <property type="evidence" value="ECO:0007669"/>
    <property type="project" value="InterPro"/>
</dbReference>
<dbReference type="SUPFAM" id="SSF52113">
    <property type="entry name" value="BRCT domain"/>
    <property type="match status" value="1"/>
</dbReference>
<comment type="subcellular location">
    <subcellularLocation>
        <location evidence="1 13">Nucleus</location>
    </subcellularLocation>
</comment>
<dbReference type="GO" id="GO:0046872">
    <property type="term" value="F:metal ion binding"/>
    <property type="evidence" value="ECO:0007669"/>
    <property type="project" value="UniProtKB-KW"/>
</dbReference>
<reference evidence="18" key="2">
    <citation type="submission" date="2023-03" db="EMBL/GenBank/DDBJ databases">
        <authorList>
            <person name="Inwood S.N."/>
            <person name="Skelly J.G."/>
            <person name="Guhlin J."/>
            <person name="Harrop T.W.R."/>
            <person name="Goldson S.G."/>
            <person name="Dearden P.K."/>
        </authorList>
    </citation>
    <scope>NUCLEOTIDE SEQUENCE</scope>
    <source>
        <strain evidence="18">Irish</strain>
        <tissue evidence="18">Whole body</tissue>
    </source>
</reference>
<reference evidence="18" key="1">
    <citation type="journal article" date="2023" name="bioRxiv">
        <title>Scaffold-level genome assemblies of two parasitoid biocontrol wasps reveal the parthenogenesis mechanism and an associated novel virus.</title>
        <authorList>
            <person name="Inwood S."/>
            <person name="Skelly J."/>
            <person name="Guhlin J."/>
            <person name="Harrop T."/>
            <person name="Goldson S."/>
            <person name="Dearden P."/>
        </authorList>
    </citation>
    <scope>NUCLEOTIDE SEQUENCE</scope>
    <source>
        <strain evidence="18">Irish</strain>
        <tissue evidence="18">Whole body</tissue>
    </source>
</reference>
<evidence type="ECO:0000256" key="12">
    <source>
        <dbReference type="ARBA" id="ARBA00023242"/>
    </source>
</evidence>
<dbReference type="Gene3D" id="1.20.58.1280">
    <property type="entry name" value="DNA repair protein Rev1, C-terminal domain"/>
    <property type="match status" value="1"/>
</dbReference>
<evidence type="ECO:0000256" key="6">
    <source>
        <dbReference type="ARBA" id="ARBA00022695"/>
    </source>
</evidence>
<dbReference type="Gene3D" id="6.10.250.1630">
    <property type="match status" value="2"/>
</dbReference>
<dbReference type="SUPFAM" id="SSF100879">
    <property type="entry name" value="Lesion bypass DNA polymerase (Y-family), little finger domain"/>
    <property type="match status" value="1"/>
</dbReference>
<dbReference type="Pfam" id="PF16589">
    <property type="entry name" value="BRCT_2"/>
    <property type="match status" value="1"/>
</dbReference>
<dbReference type="Pfam" id="PF00817">
    <property type="entry name" value="IMS"/>
    <property type="match status" value="1"/>
</dbReference>
<evidence type="ECO:0000256" key="10">
    <source>
        <dbReference type="ARBA" id="ARBA00023125"/>
    </source>
</evidence>
<dbReference type="PANTHER" id="PTHR45990:SF1">
    <property type="entry name" value="DNA REPAIR PROTEIN REV1"/>
    <property type="match status" value="1"/>
</dbReference>
<dbReference type="GO" id="GO:0017125">
    <property type="term" value="F:deoxycytidyl transferase activity"/>
    <property type="evidence" value="ECO:0007669"/>
    <property type="project" value="TreeGrafter"/>
</dbReference>
<dbReference type="InterPro" id="IPR043502">
    <property type="entry name" value="DNA/RNA_pol_sf"/>
</dbReference>
<keyword evidence="5 13" id="KW-0808">Transferase</keyword>
<dbReference type="Pfam" id="PF11799">
    <property type="entry name" value="IMS_C"/>
    <property type="match status" value="1"/>
</dbReference>
<feature type="compositionally biased region" description="Polar residues" evidence="15">
    <location>
        <begin position="690"/>
        <end position="699"/>
    </location>
</feature>
<dbReference type="Gene3D" id="3.30.70.270">
    <property type="match status" value="2"/>
</dbReference>
<comment type="similarity">
    <text evidence="2 13">Belongs to the DNA polymerase type-Y family.</text>
</comment>
<evidence type="ECO:0000256" key="3">
    <source>
        <dbReference type="ARBA" id="ARBA00020399"/>
    </source>
</evidence>
<evidence type="ECO:0000256" key="5">
    <source>
        <dbReference type="ARBA" id="ARBA00022679"/>
    </source>
</evidence>
<dbReference type="PROSITE" id="PS50173">
    <property type="entry name" value="UMUC"/>
    <property type="match status" value="1"/>
</dbReference>
<feature type="domain" description="UmuC" evidence="17">
    <location>
        <begin position="301"/>
        <end position="498"/>
    </location>
</feature>
<proteinExistence type="inferred from homology"/>
<dbReference type="InterPro" id="IPR025527">
    <property type="entry name" value="HUWE1/Rev1_UBM"/>
</dbReference>
<dbReference type="EMBL" id="JAQQBS010000003">
    <property type="protein sequence ID" value="KAK0171102.1"/>
    <property type="molecule type" value="Genomic_DNA"/>
</dbReference>
<keyword evidence="10 13" id="KW-0238">DNA-binding</keyword>
<evidence type="ECO:0000313" key="18">
    <source>
        <dbReference type="EMBL" id="KAK0171102.1"/>
    </source>
</evidence>
<dbReference type="Pfam" id="PF14377">
    <property type="entry name" value="UBM"/>
    <property type="match status" value="4"/>
</dbReference>
<evidence type="ECO:0000256" key="2">
    <source>
        <dbReference type="ARBA" id="ARBA00010945"/>
    </source>
</evidence>
<keyword evidence="6 13" id="KW-0548">Nucleotidyltransferase</keyword>
<dbReference type="CDD" id="cd01701">
    <property type="entry name" value="PolY_Rev1"/>
    <property type="match status" value="1"/>
</dbReference>
<dbReference type="FunFam" id="3.40.50.10190:FF:000011">
    <property type="entry name" value="DNA repair protein REV1"/>
    <property type="match status" value="1"/>
</dbReference>
<dbReference type="PIRSF" id="PIRSF036573">
    <property type="entry name" value="REV1"/>
    <property type="match status" value="1"/>
</dbReference>
<feature type="domain" description="BRCT" evidence="16">
    <location>
        <begin position="44"/>
        <end position="135"/>
    </location>
</feature>
<gene>
    <name evidence="18" type="ORF">PV328_008863</name>
</gene>
<keyword evidence="9 14" id="KW-0460">Magnesium</keyword>
<evidence type="ECO:0000256" key="9">
    <source>
        <dbReference type="ARBA" id="ARBA00022842"/>
    </source>
</evidence>
<keyword evidence="8 13" id="KW-0227">DNA damage</keyword>
<feature type="binding site" evidence="14">
    <location>
        <position position="305"/>
    </location>
    <ligand>
        <name>Mg(2+)</name>
        <dbReference type="ChEBI" id="CHEBI:18420"/>
        <label>1</label>
    </ligand>
</feature>
<organism evidence="18 19">
    <name type="scientific">Microctonus aethiopoides</name>
    <dbReference type="NCBI Taxonomy" id="144406"/>
    <lineage>
        <taxon>Eukaryota</taxon>
        <taxon>Metazoa</taxon>
        <taxon>Ecdysozoa</taxon>
        <taxon>Arthropoda</taxon>
        <taxon>Hexapoda</taxon>
        <taxon>Insecta</taxon>
        <taxon>Pterygota</taxon>
        <taxon>Neoptera</taxon>
        <taxon>Endopterygota</taxon>
        <taxon>Hymenoptera</taxon>
        <taxon>Apocrita</taxon>
        <taxon>Ichneumonoidea</taxon>
        <taxon>Braconidae</taxon>
        <taxon>Euphorinae</taxon>
        <taxon>Microctonus</taxon>
    </lineage>
</organism>
<dbReference type="Pfam" id="PF21999">
    <property type="entry name" value="IMS_HHH_1"/>
    <property type="match status" value="1"/>
</dbReference>
<evidence type="ECO:0000256" key="1">
    <source>
        <dbReference type="ARBA" id="ARBA00004123"/>
    </source>
</evidence>
<evidence type="ECO:0000256" key="15">
    <source>
        <dbReference type="SAM" id="MobiDB-lite"/>
    </source>
</evidence>
<dbReference type="InterPro" id="IPR012112">
    <property type="entry name" value="REV1"/>
</dbReference>
<dbReference type="GO" id="GO:0005634">
    <property type="term" value="C:nucleus"/>
    <property type="evidence" value="ECO:0007669"/>
    <property type="project" value="UniProtKB-SubCell"/>
</dbReference>
<dbReference type="FunFam" id="3.30.1490.100:FF:000001">
    <property type="entry name" value="DNA repair protein REV1"/>
    <property type="match status" value="1"/>
</dbReference>
<dbReference type="InterPro" id="IPR038401">
    <property type="entry name" value="Rev1_C_sf"/>
</dbReference>
<dbReference type="SUPFAM" id="SSF56672">
    <property type="entry name" value="DNA/RNA polymerases"/>
    <property type="match status" value="1"/>
</dbReference>
<dbReference type="PROSITE" id="PS50172">
    <property type="entry name" value="BRCT"/>
    <property type="match status" value="1"/>
</dbReference>
<dbReference type="CDD" id="cd17719">
    <property type="entry name" value="BRCT_Rev1"/>
    <property type="match status" value="1"/>
</dbReference>
<keyword evidence="12 13" id="KW-0539">Nucleus</keyword>
<dbReference type="InterPro" id="IPR036420">
    <property type="entry name" value="BRCT_dom_sf"/>
</dbReference>
<dbReference type="Gene3D" id="3.30.1490.100">
    <property type="entry name" value="DNA polymerase, Y-family, little finger domain"/>
    <property type="match status" value="1"/>
</dbReference>
<dbReference type="InterPro" id="IPR053848">
    <property type="entry name" value="IMS_HHH_1"/>
</dbReference>
<feature type="binding site" evidence="14">
    <location>
        <position position="415"/>
    </location>
    <ligand>
        <name>Mg(2+)</name>
        <dbReference type="ChEBI" id="CHEBI:18420"/>
        <label>1</label>
    </ligand>
</feature>
<dbReference type="InterPro" id="IPR001126">
    <property type="entry name" value="UmuC"/>
</dbReference>
<dbReference type="Gene3D" id="3.40.1170.60">
    <property type="match status" value="1"/>
</dbReference>
<dbReference type="InterPro" id="IPR001357">
    <property type="entry name" value="BRCT_dom"/>
</dbReference>
<dbReference type="InterPro" id="IPR017961">
    <property type="entry name" value="DNA_pol_Y-fam_little_finger"/>
</dbReference>
<feature type="compositionally biased region" description="Low complexity" evidence="15">
    <location>
        <begin position="718"/>
        <end position="728"/>
    </location>
</feature>
<evidence type="ECO:0000313" key="19">
    <source>
        <dbReference type="Proteomes" id="UP001168990"/>
    </source>
</evidence>
<sequence>MMFGVKKTESKTDNGVEDWSSYMAAKKSKLEAQYRELVDKEFQGATTLFKGVAIFVNGWTNPCADELRRLMMTHGGVYHNYQRPNGTTHLIASNLPYSKIIQYRKSKNPLPLCKPEWIVDSIKANKLLDWRLYLLYSSQSITQPQLQFGDKINSLSTMINEEITPDSMPSTSFVSHSTKCNEKLPILSKSNTIKPESSMNVKETARANGGALSSKNDEFLTEFYNNSRLHHIATMGATFKEYVNELRSKSTGSFYGLERLKQSRLNIPRKSAAIINDSDSDDDLFSSPELTDKKNKKESIIMHIDMDCFFVSVGLKKKPELKGLPVAVTHARGNKPSTITNENEEPFQSMAEIASCSYEARKSGLKNGMFLGQALKLCPNLKTIQYDFEDYKEVSYILYNTIASYTLDIEAVSCDEMYADISTILYECNLTPLEFAEIIRNEIKEKTGCPVSTGFGSNKLQARLATKQAKPDGQFHLKNENVQSYIGSIKVGDIPGVGYTTMNQLKKMNVHICSDLQEISLGILQKEFGKKTGEMLYNTCRGIDSSKLNTEHVRKSVSSEVNYGIRFENDKDAYDFLKKLSKEVVSRLTKVNAKGKCITLKLMVRAKDAPVEPAKFMGHGLCDNYTKSKNLLKPTDDEAIVTKEVFFLWEQLHQPAHEIRGIGIQISRLETLKKHSDTYMMKFIAKAKQPMSNSTSNEIETAKKSSESTSVDKKSQLSNINSNDDNNNARGLDKKREKNLSKHQNLKTFFTAKNCEVPSLKSNGIFSNFPTQGEIDEAVLAELPEDIKMEIVNYHKENKNKIIDKQKEHAKDEQSLESGECNEKNFPLSQEIDESVLRELPLDIRDEILACTKNTSNKSATVQSKKVLQTLYSQPENYFKKTKPQKCNKTKLPDIEQLDMKVLVELPDDIRNEILNHYKTNQNNVVENNSASHSQTVQVNNNVNNNSKIHEQNVKNILDEQNVSYSQIDPEFLTALSEDMKDDVKMYCMAMKNERQLKLKKITNSAMEAANIPIKGQNLVNLKKRGRKPKTLKNNVLSKPKLVSKTKVTVNKINKAINGDEKQVMSRNRSFLEHEINILQNNVTMCDRRNDIKSHRSSFRGDVANTDEHQEMLENLVNHLFNLPLRQVKNQIETWISKSQSVNEIDVISITTFLSMLPKEKRIEDLHILMRTMHRCMTEIGSCVWHETYSRTVKHVQHYMQIQYNSNLMLPPIRCNLRECKSNHV</sequence>
<evidence type="ECO:0000256" key="8">
    <source>
        <dbReference type="ARBA" id="ARBA00022763"/>
    </source>
</evidence>
<dbReference type="GO" id="GO:0003887">
    <property type="term" value="F:DNA-directed DNA polymerase activity"/>
    <property type="evidence" value="ECO:0007669"/>
    <property type="project" value="InterPro"/>
</dbReference>
<dbReference type="GO" id="GO:0006281">
    <property type="term" value="P:DNA repair"/>
    <property type="evidence" value="ECO:0007669"/>
    <property type="project" value="UniProtKB-KW"/>
</dbReference>
<dbReference type="InterPro" id="IPR031991">
    <property type="entry name" value="Rev1_C"/>
</dbReference>
<evidence type="ECO:0000259" key="17">
    <source>
        <dbReference type="PROSITE" id="PS50173"/>
    </source>
</evidence>
<evidence type="ECO:0000259" key="16">
    <source>
        <dbReference type="PROSITE" id="PS50172"/>
    </source>
</evidence>
<dbReference type="InterPro" id="IPR043128">
    <property type="entry name" value="Rev_trsase/Diguanyl_cyclase"/>
</dbReference>
<evidence type="ECO:0000256" key="7">
    <source>
        <dbReference type="ARBA" id="ARBA00022723"/>
    </source>
</evidence>
<dbReference type="InterPro" id="IPR036775">
    <property type="entry name" value="DNA_pol_Y-fam_lit_finger_sf"/>
</dbReference>
<dbReference type="SMART" id="SM00292">
    <property type="entry name" value="BRCT"/>
    <property type="match status" value="1"/>
</dbReference>
<dbReference type="Gene3D" id="1.10.150.20">
    <property type="entry name" value="5' to 3' exonuclease, C-terminal subdomain"/>
    <property type="match status" value="1"/>
</dbReference>
<evidence type="ECO:0000256" key="13">
    <source>
        <dbReference type="PIRNR" id="PIRNR036573"/>
    </source>
</evidence>
<dbReference type="Pfam" id="PF16727">
    <property type="entry name" value="REV1_C"/>
    <property type="match status" value="1"/>
</dbReference>
<dbReference type="GO" id="GO:0070987">
    <property type="term" value="P:error-free translesion synthesis"/>
    <property type="evidence" value="ECO:0007669"/>
    <property type="project" value="TreeGrafter"/>
</dbReference>
<feature type="region of interest" description="Disordered" evidence="15">
    <location>
        <begin position="690"/>
        <end position="738"/>
    </location>
</feature>
<keyword evidence="7 14" id="KW-0479">Metal-binding</keyword>
<comment type="cofactor">
    <cofactor evidence="14">
        <name>Mg(2+)</name>
        <dbReference type="ChEBI" id="CHEBI:18420"/>
    </cofactor>
    <text evidence="14">Binds 2 magnesium ions.</text>
</comment>
<dbReference type="CDD" id="cd12145">
    <property type="entry name" value="Rev1_C"/>
    <property type="match status" value="1"/>
</dbReference>
<evidence type="ECO:0000256" key="14">
    <source>
        <dbReference type="PIRSR" id="PIRSR036573-2"/>
    </source>
</evidence>
<dbReference type="GO" id="GO:0003684">
    <property type="term" value="F:damaged DNA binding"/>
    <property type="evidence" value="ECO:0007669"/>
    <property type="project" value="UniProtKB-UniRule"/>
</dbReference>